<reference evidence="3" key="1">
    <citation type="journal article" date="2014" name="Genome Announc.">
        <title>Complete sequencing and chromosome-scale genome assembly of the industrial progenitor strain P2niaD18 from the penicillin producer Penicillium chrysogenum.</title>
        <authorList>
            <person name="Specht T."/>
            <person name="Dahlmann T.A."/>
            <person name="Zadra I."/>
            <person name="Kurnsteiner H."/>
            <person name="Kuck U."/>
        </authorList>
    </citation>
    <scope>NUCLEOTIDE SEQUENCE [LARGE SCALE GENOMIC DNA]</scope>
    <source>
        <strain evidence="3">P2niaD18</strain>
    </source>
</reference>
<reference evidence="2" key="2">
    <citation type="submission" date="2022-12" db="EMBL/GenBank/DDBJ databases">
        <authorList>
            <person name="Petersen C."/>
        </authorList>
    </citation>
    <scope>NUCLEOTIDE SEQUENCE</scope>
    <source>
        <strain evidence="2">IBT 3361</strain>
    </source>
</reference>
<evidence type="ECO:0000313" key="4">
    <source>
        <dbReference type="Proteomes" id="UP001220256"/>
    </source>
</evidence>
<reference evidence="2 4" key="3">
    <citation type="journal article" date="2023" name="IMA Fungus">
        <title>Comparative genomic study of the Penicillium genus elucidates a diverse pangenome and 15 lateral gene transfer events.</title>
        <authorList>
            <person name="Petersen C."/>
            <person name="Sorensen T."/>
            <person name="Nielsen M.R."/>
            <person name="Sondergaard T.E."/>
            <person name="Sorensen J.L."/>
            <person name="Fitzpatrick D.A."/>
            <person name="Frisvad J.C."/>
            <person name="Nielsen K.L."/>
        </authorList>
    </citation>
    <scope>NUCLEOTIDE SEQUENCE [LARGE SCALE GENOMIC DNA]</scope>
    <source>
        <strain evidence="2 4">IBT 3361</strain>
    </source>
</reference>
<evidence type="ECO:0000256" key="1">
    <source>
        <dbReference type="SAM" id="MobiDB-lite"/>
    </source>
</evidence>
<gene>
    <name evidence="3" type="ORF">EN45_066930</name>
    <name evidence="2" type="ORF">N7505_004876</name>
</gene>
<sequence length="83" mass="9390">MRDTPSKFIEILDPKDSSLRMSDSDVRLEDVLADHEATINSRARSSTQSSAKPDKPPSRRNSTSPTPRWKRLSNILGQPRRNS</sequence>
<proteinExistence type="predicted"/>
<protein>
    <submittedName>
        <fullName evidence="3">Uncharacterized protein</fullName>
    </submittedName>
</protein>
<evidence type="ECO:0000313" key="3">
    <source>
        <dbReference type="EMBL" id="KZN88122.1"/>
    </source>
</evidence>
<keyword evidence="4" id="KW-1185">Reference proteome</keyword>
<dbReference type="EMBL" id="CM002799">
    <property type="protein sequence ID" value="KZN88122.1"/>
    <property type="molecule type" value="Genomic_DNA"/>
</dbReference>
<dbReference type="EMBL" id="JAPVEB010000003">
    <property type="protein sequence ID" value="KAJ5269118.1"/>
    <property type="molecule type" value="Genomic_DNA"/>
</dbReference>
<organism evidence="3">
    <name type="scientific">Penicillium chrysogenum</name>
    <name type="common">Penicillium notatum</name>
    <dbReference type="NCBI Taxonomy" id="5076"/>
    <lineage>
        <taxon>Eukaryota</taxon>
        <taxon>Fungi</taxon>
        <taxon>Dikarya</taxon>
        <taxon>Ascomycota</taxon>
        <taxon>Pezizomycotina</taxon>
        <taxon>Eurotiomycetes</taxon>
        <taxon>Eurotiomycetidae</taxon>
        <taxon>Eurotiales</taxon>
        <taxon>Aspergillaceae</taxon>
        <taxon>Penicillium</taxon>
        <taxon>Penicillium chrysogenum species complex</taxon>
    </lineage>
</organism>
<feature type="region of interest" description="Disordered" evidence="1">
    <location>
        <begin position="37"/>
        <end position="83"/>
    </location>
</feature>
<dbReference type="AlphaFoldDB" id="A0A167TCG1"/>
<feature type="compositionally biased region" description="Polar residues" evidence="1">
    <location>
        <begin position="38"/>
        <end position="51"/>
    </location>
</feature>
<dbReference type="Proteomes" id="UP001220256">
    <property type="component" value="Unassembled WGS sequence"/>
</dbReference>
<name>A0A167TCG1_PENCH</name>
<dbReference type="Proteomes" id="UP000076449">
    <property type="component" value="Chromosome II"/>
</dbReference>
<accession>A0A167TCG1</accession>
<evidence type="ECO:0000313" key="2">
    <source>
        <dbReference type="EMBL" id="KAJ5269118.1"/>
    </source>
</evidence>